<dbReference type="SUPFAM" id="SSF53335">
    <property type="entry name" value="S-adenosyl-L-methionine-dependent methyltransferases"/>
    <property type="match status" value="1"/>
</dbReference>
<evidence type="ECO:0000259" key="1">
    <source>
        <dbReference type="Pfam" id="PF13649"/>
    </source>
</evidence>
<feature type="domain" description="Methyltransferase" evidence="1">
    <location>
        <begin position="40"/>
        <end position="131"/>
    </location>
</feature>
<dbReference type="Proteomes" id="UP000267251">
    <property type="component" value="Unassembled WGS sequence"/>
</dbReference>
<accession>A0A4V1IXL9</accession>
<name>A0A4V1IXL9_9FUNG</name>
<keyword evidence="2" id="KW-0489">Methyltransferase</keyword>
<evidence type="ECO:0000313" key="2">
    <source>
        <dbReference type="EMBL" id="RKP11519.1"/>
    </source>
</evidence>
<dbReference type="GO" id="GO:0032259">
    <property type="term" value="P:methylation"/>
    <property type="evidence" value="ECO:0007669"/>
    <property type="project" value="UniProtKB-KW"/>
</dbReference>
<keyword evidence="2" id="KW-0808">Transferase</keyword>
<keyword evidence="3" id="KW-1185">Reference proteome</keyword>
<dbReference type="GO" id="GO:0008168">
    <property type="term" value="F:methyltransferase activity"/>
    <property type="evidence" value="ECO:0007669"/>
    <property type="project" value="UniProtKB-KW"/>
</dbReference>
<proteinExistence type="predicted"/>
<sequence>MPPTSFFINNNNDSQKALHLAHVAVIGGLHLAPISSDARILDVGTGSGIWSIEMARSMPNSKVVGIDIINPPPYPNQPSNCLFTVCDATKRFPFPDHAFSFIHVCYFSLAVHRGKWKKFLEECRRITCPGGWIEIHATDYQYHRTGGSGRMVNWNSQMLLGKMNDAGYTQIQRQVYTHPLGSWSGPVGSVLRDCCKIRLNNLLVPVARFFLSPDRIIELENCITEMVEEANDMRSYYHSYTYVAQIPEDEAVEGIGITF</sequence>
<organism evidence="2 3">
    <name type="scientific">Piptocephalis cylindrospora</name>
    <dbReference type="NCBI Taxonomy" id="1907219"/>
    <lineage>
        <taxon>Eukaryota</taxon>
        <taxon>Fungi</taxon>
        <taxon>Fungi incertae sedis</taxon>
        <taxon>Zoopagomycota</taxon>
        <taxon>Zoopagomycotina</taxon>
        <taxon>Zoopagomycetes</taxon>
        <taxon>Zoopagales</taxon>
        <taxon>Piptocephalidaceae</taxon>
        <taxon>Piptocephalis</taxon>
    </lineage>
</organism>
<dbReference type="InterPro" id="IPR041698">
    <property type="entry name" value="Methyltransf_25"/>
</dbReference>
<dbReference type="OrthoDB" id="2013972at2759"/>
<protein>
    <submittedName>
        <fullName evidence="2">S-adenosyl-L-methionine-dependent methyltransferase</fullName>
    </submittedName>
</protein>
<dbReference type="Pfam" id="PF13649">
    <property type="entry name" value="Methyltransf_25"/>
    <property type="match status" value="1"/>
</dbReference>
<dbReference type="Gene3D" id="3.40.50.150">
    <property type="entry name" value="Vaccinia Virus protein VP39"/>
    <property type="match status" value="1"/>
</dbReference>
<dbReference type="EMBL" id="KZ988842">
    <property type="protein sequence ID" value="RKP11519.1"/>
    <property type="molecule type" value="Genomic_DNA"/>
</dbReference>
<dbReference type="CDD" id="cd02440">
    <property type="entry name" value="AdoMet_MTases"/>
    <property type="match status" value="1"/>
</dbReference>
<reference evidence="3" key="1">
    <citation type="journal article" date="2018" name="Nat. Microbiol.">
        <title>Leveraging single-cell genomics to expand the fungal tree of life.</title>
        <authorList>
            <person name="Ahrendt S.R."/>
            <person name="Quandt C.A."/>
            <person name="Ciobanu D."/>
            <person name="Clum A."/>
            <person name="Salamov A."/>
            <person name="Andreopoulos B."/>
            <person name="Cheng J.F."/>
            <person name="Woyke T."/>
            <person name="Pelin A."/>
            <person name="Henrissat B."/>
            <person name="Reynolds N.K."/>
            <person name="Benny G.L."/>
            <person name="Smith M.E."/>
            <person name="James T.Y."/>
            <person name="Grigoriev I.V."/>
        </authorList>
    </citation>
    <scope>NUCLEOTIDE SEQUENCE [LARGE SCALE GENOMIC DNA]</scope>
</reference>
<dbReference type="PANTHER" id="PTHR43591">
    <property type="entry name" value="METHYLTRANSFERASE"/>
    <property type="match status" value="1"/>
</dbReference>
<evidence type="ECO:0000313" key="3">
    <source>
        <dbReference type="Proteomes" id="UP000267251"/>
    </source>
</evidence>
<dbReference type="PANTHER" id="PTHR43591:SF24">
    <property type="entry name" value="2-METHOXY-6-POLYPRENYL-1,4-BENZOQUINOL METHYLASE, MITOCHONDRIAL"/>
    <property type="match status" value="1"/>
</dbReference>
<dbReference type="InterPro" id="IPR029063">
    <property type="entry name" value="SAM-dependent_MTases_sf"/>
</dbReference>
<gene>
    <name evidence="2" type="ORF">BJ684DRAFT_12811</name>
</gene>
<dbReference type="AlphaFoldDB" id="A0A4V1IXL9"/>